<name>A0ABD6ABB0_9EURY</name>
<evidence type="ECO:0000313" key="3">
    <source>
        <dbReference type="Proteomes" id="UP001596547"/>
    </source>
</evidence>
<dbReference type="Pfam" id="PF06243">
    <property type="entry name" value="PaaB"/>
    <property type="match status" value="1"/>
</dbReference>
<dbReference type="Gene3D" id="3.10.20.520">
    <property type="entry name" value="Phenylacetic acid degradation B"/>
    <property type="match status" value="1"/>
</dbReference>
<gene>
    <name evidence="2" type="primary">paaB</name>
    <name evidence="2" type="ORF">ACFQPE_11870</name>
</gene>
<keyword evidence="2" id="KW-0560">Oxidoreductase</keyword>
<protein>
    <submittedName>
        <fullName evidence="2">1,2-phenylacetyl-CoA epoxidase subunit PaaB</fullName>
        <ecNumber evidence="2">1.14.13.149</ecNumber>
    </submittedName>
</protein>
<reference evidence="2 3" key="1">
    <citation type="journal article" date="2019" name="Int. J. Syst. Evol. Microbiol.">
        <title>The Global Catalogue of Microorganisms (GCM) 10K type strain sequencing project: providing services to taxonomists for standard genome sequencing and annotation.</title>
        <authorList>
            <consortium name="The Broad Institute Genomics Platform"/>
            <consortium name="The Broad Institute Genome Sequencing Center for Infectious Disease"/>
            <person name="Wu L."/>
            <person name="Ma J."/>
        </authorList>
    </citation>
    <scope>NUCLEOTIDE SEQUENCE [LARGE SCALE GENOMIC DNA]</scope>
    <source>
        <strain evidence="2 3">PSR21</strain>
    </source>
</reference>
<dbReference type="NCBIfam" id="NF041867">
    <property type="entry name" value="paab_haloarch"/>
    <property type="match status" value="1"/>
</dbReference>
<dbReference type="InterPro" id="IPR009359">
    <property type="entry name" value="PaaB"/>
</dbReference>
<dbReference type="EMBL" id="JBHTBF010000002">
    <property type="protein sequence ID" value="MFC7317480.1"/>
    <property type="molecule type" value="Genomic_DNA"/>
</dbReference>
<dbReference type="AlphaFoldDB" id="A0ABD6ABB0"/>
<dbReference type="GeneID" id="79315849"/>
<keyword evidence="3" id="KW-1185">Reference proteome</keyword>
<accession>A0ABD6ABB0</accession>
<dbReference type="InterPro" id="IPR038693">
    <property type="entry name" value="PaaB_sf"/>
</dbReference>
<comment type="caution">
    <text evidence="2">The sequence shown here is derived from an EMBL/GenBank/DDBJ whole genome shotgun (WGS) entry which is preliminary data.</text>
</comment>
<dbReference type="GO" id="GO:0097266">
    <property type="term" value="F:phenylacetyl-CoA 1,2-epoxidase activity"/>
    <property type="evidence" value="ECO:0007669"/>
    <property type="project" value="UniProtKB-EC"/>
</dbReference>
<evidence type="ECO:0000256" key="1">
    <source>
        <dbReference type="SAM" id="MobiDB-lite"/>
    </source>
</evidence>
<dbReference type="Proteomes" id="UP001596547">
    <property type="component" value="Unassembled WGS sequence"/>
</dbReference>
<feature type="compositionally biased region" description="Basic and acidic residues" evidence="1">
    <location>
        <begin position="90"/>
        <end position="109"/>
    </location>
</feature>
<organism evidence="2 3">
    <name type="scientific">Halomarina halobia</name>
    <dbReference type="NCBI Taxonomy" id="3033386"/>
    <lineage>
        <taxon>Archaea</taxon>
        <taxon>Methanobacteriati</taxon>
        <taxon>Methanobacteriota</taxon>
        <taxon>Stenosarchaea group</taxon>
        <taxon>Halobacteria</taxon>
        <taxon>Halobacteriales</taxon>
        <taxon>Natronomonadaceae</taxon>
        <taxon>Halomarina</taxon>
    </lineage>
</organism>
<dbReference type="EC" id="1.14.13.149" evidence="2"/>
<feature type="region of interest" description="Disordered" evidence="1">
    <location>
        <begin position="87"/>
        <end position="109"/>
    </location>
</feature>
<evidence type="ECO:0000313" key="2">
    <source>
        <dbReference type="EMBL" id="MFC7317480.1"/>
    </source>
</evidence>
<proteinExistence type="predicted"/>
<sequence length="109" mass="12623">MIWEVFRQERRKDYHVHVGNVHAPDREMALTFAQVMHARRKPANSLWVVPKDEIVEVDASEAAFGGTTNKSYRWATTFATDETFAEEIEASQREQEQAERSRAEARGEE</sequence>
<dbReference type="RefSeq" id="WP_276305736.1">
    <property type="nucleotide sequence ID" value="NZ_CP119992.1"/>
</dbReference>